<dbReference type="SUPFAM" id="SSF52540">
    <property type="entry name" value="P-loop containing nucleoside triphosphate hydrolases"/>
    <property type="match status" value="1"/>
</dbReference>
<organism evidence="5 6">
    <name type="scientific">Methylopila henanensis</name>
    <dbReference type="NCBI Taxonomy" id="873516"/>
    <lineage>
        <taxon>Bacteria</taxon>
        <taxon>Pseudomonadati</taxon>
        <taxon>Pseudomonadota</taxon>
        <taxon>Alphaproteobacteria</taxon>
        <taxon>Hyphomicrobiales</taxon>
        <taxon>Methylopilaceae</taxon>
        <taxon>Methylopila</taxon>
    </lineage>
</organism>
<keyword evidence="1 3" id="KW-0547">Nucleotide-binding</keyword>
<sequence length="508" mass="55248">MSTVSLQQIMAARFRTSAHADSQTKQLMEVLGLSTKAAVARLAIGRSLSLGALPVEQVDAKGLEIPASSIFTQEDVAIWVGLILTHARVFGATAIDGMDTFRGFLRQHWHRGASLLYDDWKNSNEDFDSFISTLVKRRADLPDRPVGSGAAPRVKVEETPPTDQSNLLVRALAEIGVSAEVKGVLHGPRLSRYRVALRDVNQLDKLKRGLERLALAMSLQQHMPTLSAGDEARIVMIDVPRPRATWKSAGKQDLLDALKSVSPNGDQLVVCPGVDVIGKPLQFDLKSMPHLLVGGATGQGKSVCVHALLVSLIAKHSPASLRLALFDPKQVEFSVYANSRFLWQDKIAIGVPACREMIDDLVAEMDDRYRRLSELGVNNVGEAAKKGMHVPFIVACIDELADLVLQDRDIEQKIVRLAQLARAAGIHLILATQRPDAKTFSGLLRSNIPARIALTVQKASESQIILDDPGAEELLGAGDMIVKLSGTESSRAHGYFLSLADVESVVRK</sequence>
<name>A0ABW4K8U7_9HYPH</name>
<dbReference type="PROSITE" id="PS50901">
    <property type="entry name" value="FTSK"/>
    <property type="match status" value="1"/>
</dbReference>
<dbReference type="Gene3D" id="3.30.980.40">
    <property type="match status" value="1"/>
</dbReference>
<dbReference type="Gene3D" id="3.40.50.300">
    <property type="entry name" value="P-loop containing nucleotide triphosphate hydrolases"/>
    <property type="match status" value="1"/>
</dbReference>
<proteinExistence type="predicted"/>
<comment type="caution">
    <text evidence="5">The sequence shown here is derived from an EMBL/GenBank/DDBJ whole genome shotgun (WGS) entry which is preliminary data.</text>
</comment>
<dbReference type="InterPro" id="IPR050206">
    <property type="entry name" value="FtsK/SpoIIIE/SftA"/>
</dbReference>
<dbReference type="PANTHER" id="PTHR22683:SF41">
    <property type="entry name" value="DNA TRANSLOCASE FTSK"/>
    <property type="match status" value="1"/>
</dbReference>
<dbReference type="RefSeq" id="WP_378799631.1">
    <property type="nucleotide sequence ID" value="NZ_JBHUER010000008.1"/>
</dbReference>
<gene>
    <name evidence="5" type="ORF">ACFSCV_10960</name>
</gene>
<evidence type="ECO:0000259" key="4">
    <source>
        <dbReference type="PROSITE" id="PS50901"/>
    </source>
</evidence>
<keyword evidence="6" id="KW-1185">Reference proteome</keyword>
<evidence type="ECO:0000256" key="1">
    <source>
        <dbReference type="ARBA" id="ARBA00022741"/>
    </source>
</evidence>
<dbReference type="PANTHER" id="PTHR22683">
    <property type="entry name" value="SPORULATION PROTEIN RELATED"/>
    <property type="match status" value="1"/>
</dbReference>
<keyword evidence="2 3" id="KW-0067">ATP-binding</keyword>
<evidence type="ECO:0000256" key="2">
    <source>
        <dbReference type="ARBA" id="ARBA00022840"/>
    </source>
</evidence>
<protein>
    <submittedName>
        <fullName evidence="5">FtsK/SpoIIIE domain-containing protein</fullName>
    </submittedName>
</protein>
<feature type="domain" description="FtsK" evidence="4">
    <location>
        <begin position="278"/>
        <end position="463"/>
    </location>
</feature>
<feature type="binding site" evidence="3">
    <location>
        <begin position="295"/>
        <end position="302"/>
    </location>
    <ligand>
        <name>ATP</name>
        <dbReference type="ChEBI" id="CHEBI:30616"/>
    </ligand>
</feature>
<dbReference type="InterPro" id="IPR027417">
    <property type="entry name" value="P-loop_NTPase"/>
</dbReference>
<evidence type="ECO:0000256" key="3">
    <source>
        <dbReference type="PROSITE-ProRule" id="PRU00289"/>
    </source>
</evidence>
<evidence type="ECO:0000313" key="6">
    <source>
        <dbReference type="Proteomes" id="UP001597308"/>
    </source>
</evidence>
<dbReference type="Pfam" id="PF01580">
    <property type="entry name" value="FtsK_SpoIIIE"/>
    <property type="match status" value="2"/>
</dbReference>
<evidence type="ECO:0000313" key="5">
    <source>
        <dbReference type="EMBL" id="MFD1703523.1"/>
    </source>
</evidence>
<dbReference type="EMBL" id="JBHUER010000008">
    <property type="protein sequence ID" value="MFD1703523.1"/>
    <property type="molecule type" value="Genomic_DNA"/>
</dbReference>
<accession>A0ABW4K8U7</accession>
<reference evidence="6" key="1">
    <citation type="journal article" date="2019" name="Int. J. Syst. Evol. Microbiol.">
        <title>The Global Catalogue of Microorganisms (GCM) 10K type strain sequencing project: providing services to taxonomists for standard genome sequencing and annotation.</title>
        <authorList>
            <consortium name="The Broad Institute Genomics Platform"/>
            <consortium name="The Broad Institute Genome Sequencing Center for Infectious Disease"/>
            <person name="Wu L."/>
            <person name="Ma J."/>
        </authorList>
    </citation>
    <scope>NUCLEOTIDE SEQUENCE [LARGE SCALE GENOMIC DNA]</scope>
    <source>
        <strain evidence="6">KCTC 23707</strain>
    </source>
</reference>
<dbReference type="InterPro" id="IPR002543">
    <property type="entry name" value="FtsK_dom"/>
</dbReference>
<dbReference type="Proteomes" id="UP001597308">
    <property type="component" value="Unassembled WGS sequence"/>
</dbReference>